<dbReference type="EMBL" id="JBHSIT010000014">
    <property type="protein sequence ID" value="MFC4912848.1"/>
    <property type="molecule type" value="Genomic_DNA"/>
</dbReference>
<comment type="caution">
    <text evidence="3">The sequence shown here is derived from an EMBL/GenBank/DDBJ whole genome shotgun (WGS) entry which is preliminary data.</text>
</comment>
<dbReference type="Proteomes" id="UP001595872">
    <property type="component" value="Unassembled WGS sequence"/>
</dbReference>
<feature type="compositionally biased region" description="Basic and acidic residues" evidence="1">
    <location>
        <begin position="309"/>
        <end position="318"/>
    </location>
</feature>
<keyword evidence="4" id="KW-1185">Reference proteome</keyword>
<evidence type="ECO:0000313" key="3">
    <source>
        <dbReference type="EMBL" id="MFC4912848.1"/>
    </source>
</evidence>
<feature type="transmembrane region" description="Helical" evidence="2">
    <location>
        <begin position="20"/>
        <end position="37"/>
    </location>
</feature>
<sequence length="318" mass="34080">MSSPLDACADLSKAAFYESIWVATIIPAAIPIVPLAYQGQGDPAKLWDAADGWKATIDELEKAKQKIDELARRVPEDRWHGDDRKAFEDRMRDYKDQIDADIMVAWTVAVALWILAVLIGVFIYIMFVTITLLTIFATAIVVAAGTIVGAPAALELEAEANQFAAMGHRIVSVGSQVITRVSQATAIIWGAMLTADIGRQLFNGNTGVGETFFVSVKNGMDDQLKGAAAFLQQKAFASLMEFGGAGTSFFGNPLYSRVGSRTALEGIGSLLGADDSYGKDGGAVHVSKYLGNMGGQYGTEDGDPSEGQKYVDKTTPHR</sequence>
<keyword evidence="2" id="KW-0472">Membrane</keyword>
<feature type="transmembrane region" description="Helical" evidence="2">
    <location>
        <begin position="100"/>
        <end position="127"/>
    </location>
</feature>
<protein>
    <submittedName>
        <fullName evidence="3">Uncharacterized protein</fullName>
    </submittedName>
</protein>
<accession>A0ABV9UBD2</accession>
<evidence type="ECO:0000256" key="2">
    <source>
        <dbReference type="SAM" id="Phobius"/>
    </source>
</evidence>
<proteinExistence type="predicted"/>
<feature type="region of interest" description="Disordered" evidence="1">
    <location>
        <begin position="295"/>
        <end position="318"/>
    </location>
</feature>
<feature type="transmembrane region" description="Helical" evidence="2">
    <location>
        <begin position="133"/>
        <end position="154"/>
    </location>
</feature>
<evidence type="ECO:0000313" key="4">
    <source>
        <dbReference type="Proteomes" id="UP001595872"/>
    </source>
</evidence>
<gene>
    <name evidence="3" type="ORF">ACFPCY_36500</name>
</gene>
<keyword evidence="2" id="KW-0812">Transmembrane</keyword>
<organism evidence="3 4">
    <name type="scientific">Actinomadura gamaensis</name>
    <dbReference type="NCBI Taxonomy" id="1763541"/>
    <lineage>
        <taxon>Bacteria</taxon>
        <taxon>Bacillati</taxon>
        <taxon>Actinomycetota</taxon>
        <taxon>Actinomycetes</taxon>
        <taxon>Streptosporangiales</taxon>
        <taxon>Thermomonosporaceae</taxon>
        <taxon>Actinomadura</taxon>
    </lineage>
</organism>
<evidence type="ECO:0000256" key="1">
    <source>
        <dbReference type="SAM" id="MobiDB-lite"/>
    </source>
</evidence>
<keyword evidence="2" id="KW-1133">Transmembrane helix</keyword>
<reference evidence="4" key="1">
    <citation type="journal article" date="2019" name="Int. J. Syst. Evol. Microbiol.">
        <title>The Global Catalogue of Microorganisms (GCM) 10K type strain sequencing project: providing services to taxonomists for standard genome sequencing and annotation.</title>
        <authorList>
            <consortium name="The Broad Institute Genomics Platform"/>
            <consortium name="The Broad Institute Genome Sequencing Center for Infectious Disease"/>
            <person name="Wu L."/>
            <person name="Ma J."/>
        </authorList>
    </citation>
    <scope>NUCLEOTIDE SEQUENCE [LARGE SCALE GENOMIC DNA]</scope>
    <source>
        <strain evidence="4">KLKA75</strain>
    </source>
</reference>
<dbReference type="RefSeq" id="WP_378263189.1">
    <property type="nucleotide sequence ID" value="NZ_JBHSIT010000014.1"/>
</dbReference>
<name>A0ABV9UBD2_9ACTN</name>